<name>A0AC59YPD3_RANTA</name>
<organism evidence="1 2">
    <name type="scientific">Rangifer tarandus platyrhynchus</name>
    <name type="common">Svalbard reindeer</name>
    <dbReference type="NCBI Taxonomy" id="3082113"/>
    <lineage>
        <taxon>Eukaryota</taxon>
        <taxon>Metazoa</taxon>
        <taxon>Chordata</taxon>
        <taxon>Craniata</taxon>
        <taxon>Vertebrata</taxon>
        <taxon>Euteleostomi</taxon>
        <taxon>Mammalia</taxon>
        <taxon>Eutheria</taxon>
        <taxon>Laurasiatheria</taxon>
        <taxon>Artiodactyla</taxon>
        <taxon>Ruminantia</taxon>
        <taxon>Pecora</taxon>
        <taxon>Cervidae</taxon>
        <taxon>Odocoileinae</taxon>
        <taxon>Rangifer</taxon>
    </lineage>
</organism>
<gene>
    <name evidence="1" type="ORF">MRATA1EN22A_LOCUS8750</name>
</gene>
<evidence type="ECO:0000313" key="2">
    <source>
        <dbReference type="Proteomes" id="UP001162501"/>
    </source>
</evidence>
<accession>A0AC59YPD3</accession>
<dbReference type="Proteomes" id="UP001162501">
    <property type="component" value="Chromosome 19"/>
</dbReference>
<reference evidence="1" key="2">
    <citation type="submission" date="2025-03" db="EMBL/GenBank/DDBJ databases">
        <authorList>
            <consortium name="ELIXIR-Norway"/>
            <consortium name="Elixir Norway"/>
        </authorList>
    </citation>
    <scope>NUCLEOTIDE SEQUENCE</scope>
</reference>
<protein>
    <submittedName>
        <fullName evidence="1">Uncharacterized protein</fullName>
    </submittedName>
</protein>
<proteinExistence type="predicted"/>
<reference evidence="1" key="1">
    <citation type="submission" date="2023-05" db="EMBL/GenBank/DDBJ databases">
        <authorList>
            <consortium name="ELIXIR-Norway"/>
        </authorList>
    </citation>
    <scope>NUCLEOTIDE SEQUENCE</scope>
</reference>
<evidence type="ECO:0000313" key="1">
    <source>
        <dbReference type="EMBL" id="CAM9877386.1"/>
    </source>
</evidence>
<sequence>MRAVAEGPGERESGRGGRERERGRAFSPRVRLSYPQPRQCSLPGDLSRPGHCDLGSPTSPASTAHVWGERAPAARLPQLPASK</sequence>
<dbReference type="EMBL" id="OX596103">
    <property type="protein sequence ID" value="CAM9877386.1"/>
    <property type="molecule type" value="Genomic_DNA"/>
</dbReference>